<dbReference type="RefSeq" id="WP_368392826.1">
    <property type="nucleotide sequence ID" value="NZ_JBFRYC010000013.1"/>
</dbReference>
<proteinExistence type="predicted"/>
<dbReference type="SUPFAM" id="SSF46565">
    <property type="entry name" value="Chaperone J-domain"/>
    <property type="match status" value="1"/>
</dbReference>
<feature type="compositionally biased region" description="Polar residues" evidence="1">
    <location>
        <begin position="157"/>
        <end position="171"/>
    </location>
</feature>
<keyword evidence="5" id="KW-1185">Reference proteome</keyword>
<dbReference type="CDD" id="cd06257">
    <property type="entry name" value="DnaJ"/>
    <property type="match status" value="1"/>
</dbReference>
<organism evidence="4 5">
    <name type="scientific">Thioclava arctica</name>
    <dbReference type="NCBI Taxonomy" id="3238301"/>
    <lineage>
        <taxon>Bacteria</taxon>
        <taxon>Pseudomonadati</taxon>
        <taxon>Pseudomonadota</taxon>
        <taxon>Alphaproteobacteria</taxon>
        <taxon>Rhodobacterales</taxon>
        <taxon>Paracoccaceae</taxon>
        <taxon>Thioclava</taxon>
    </lineage>
</organism>
<dbReference type="PRINTS" id="PR00625">
    <property type="entry name" value="JDOMAIN"/>
</dbReference>
<name>A0ABV3TPU5_9RHOB</name>
<protein>
    <submittedName>
        <fullName evidence="4">J domain-containing protein</fullName>
    </submittedName>
</protein>
<dbReference type="InterPro" id="IPR036869">
    <property type="entry name" value="J_dom_sf"/>
</dbReference>
<evidence type="ECO:0000313" key="5">
    <source>
        <dbReference type="Proteomes" id="UP001557465"/>
    </source>
</evidence>
<sequence length="233" mass="25670">MQPLLTFVAGAVGFAISLWIVRSVLRSIFPAITHNSLGVLLITVGIWLIFIRLVALAIPLLILGTVLLLSRNAATARRSTTRTSQVRSAHLEMTLDHETGSIDGEILTGIFQGQALSELALQELLRFHAEVQNDEETVKLFETFLDSAHPDWRDQMEQSSARGETASPHSRQQSRDEAYRLLGLEAGSSEADIRAAYHKLIKRVHPDRGGSAALTAQITEARNRLLGDQQSLD</sequence>
<evidence type="ECO:0000256" key="2">
    <source>
        <dbReference type="SAM" id="Phobius"/>
    </source>
</evidence>
<gene>
    <name evidence="4" type="ORF">AB4874_16680</name>
</gene>
<dbReference type="EMBL" id="JBFRYC010000013">
    <property type="protein sequence ID" value="MEX1663252.1"/>
    <property type="molecule type" value="Genomic_DNA"/>
</dbReference>
<dbReference type="Gene3D" id="1.10.287.110">
    <property type="entry name" value="DnaJ domain"/>
    <property type="match status" value="1"/>
</dbReference>
<dbReference type="SMART" id="SM00271">
    <property type="entry name" value="DnaJ"/>
    <property type="match status" value="1"/>
</dbReference>
<feature type="region of interest" description="Disordered" evidence="1">
    <location>
        <begin position="154"/>
        <end position="175"/>
    </location>
</feature>
<evidence type="ECO:0000313" key="4">
    <source>
        <dbReference type="EMBL" id="MEX1663252.1"/>
    </source>
</evidence>
<feature type="transmembrane region" description="Helical" evidence="2">
    <location>
        <begin position="36"/>
        <end position="69"/>
    </location>
</feature>
<keyword evidence="2" id="KW-0812">Transmembrane</keyword>
<feature type="domain" description="J" evidence="3">
    <location>
        <begin position="177"/>
        <end position="233"/>
    </location>
</feature>
<accession>A0ABV3TPU5</accession>
<reference evidence="4 5" key="1">
    <citation type="journal article" date="2011" name="Int. J. Syst. Evol. Microbiol.">
        <title>Zhongshania antarctica gen. nov., sp. nov. and Zhongshania guokunii sp. nov., gammaproteobacteria respectively isolated from coastal attached (fast) ice and surface seawater of the Antarctic.</title>
        <authorList>
            <person name="Li H.J."/>
            <person name="Zhang X.Y."/>
            <person name="Chen C.X."/>
            <person name="Zhang Y.J."/>
            <person name="Gao Z.M."/>
            <person name="Yu Y."/>
            <person name="Chen X.L."/>
            <person name="Chen B."/>
            <person name="Zhang Y.Z."/>
        </authorList>
    </citation>
    <scope>NUCLEOTIDE SEQUENCE [LARGE SCALE GENOMIC DNA]</scope>
    <source>
        <strain evidence="4 5">15-R06ZXC-3</strain>
    </source>
</reference>
<keyword evidence="2" id="KW-1133">Transmembrane helix</keyword>
<dbReference type="PROSITE" id="PS50076">
    <property type="entry name" value="DNAJ_2"/>
    <property type="match status" value="1"/>
</dbReference>
<comment type="caution">
    <text evidence="4">The sequence shown here is derived from an EMBL/GenBank/DDBJ whole genome shotgun (WGS) entry which is preliminary data.</text>
</comment>
<keyword evidence="2" id="KW-0472">Membrane</keyword>
<dbReference type="InterPro" id="IPR001623">
    <property type="entry name" value="DnaJ_domain"/>
</dbReference>
<evidence type="ECO:0000259" key="3">
    <source>
        <dbReference type="PROSITE" id="PS50076"/>
    </source>
</evidence>
<dbReference type="Proteomes" id="UP001557465">
    <property type="component" value="Unassembled WGS sequence"/>
</dbReference>
<evidence type="ECO:0000256" key="1">
    <source>
        <dbReference type="SAM" id="MobiDB-lite"/>
    </source>
</evidence>
<dbReference type="Pfam" id="PF00226">
    <property type="entry name" value="DnaJ"/>
    <property type="match status" value="1"/>
</dbReference>